<dbReference type="PROSITE" id="PS00228">
    <property type="entry name" value="TUBULIN_B_AUTOREG"/>
    <property type="match status" value="1"/>
</dbReference>
<reference evidence="5" key="3">
    <citation type="submission" date="2025-09" db="UniProtKB">
        <authorList>
            <consortium name="Ensembl"/>
        </authorList>
    </citation>
    <scope>IDENTIFICATION</scope>
</reference>
<comment type="subcellular location">
    <subcellularLocation>
        <location evidence="1">Cytoplasm</location>
    </subcellularLocation>
</comment>
<dbReference type="PANTHER" id="PTHR36527:SF3">
    <property type="entry name" value="OS01G0282866 PROTEIN"/>
    <property type="match status" value="1"/>
</dbReference>
<evidence type="ECO:0000256" key="3">
    <source>
        <dbReference type="SAM" id="MobiDB-lite"/>
    </source>
</evidence>
<evidence type="ECO:0000313" key="5">
    <source>
        <dbReference type="Ensembl" id="ENSSSUP00005030148.1"/>
    </source>
</evidence>
<feature type="domain" description="Tubulin/FtsZ GTPase" evidence="4">
    <location>
        <begin position="3"/>
        <end position="57"/>
    </location>
</feature>
<dbReference type="Pfam" id="PF00091">
    <property type="entry name" value="Tubulin"/>
    <property type="match status" value="1"/>
</dbReference>
<dbReference type="Ensembl" id="ENSSSUT00005034408.1">
    <property type="protein sequence ID" value="ENSSSUP00005030148.1"/>
    <property type="gene ID" value="ENSSSUG00005019464.1"/>
</dbReference>
<dbReference type="Proteomes" id="UP000472268">
    <property type="component" value="Chromosome 12"/>
</dbReference>
<dbReference type="GO" id="GO:0005737">
    <property type="term" value="C:cytoplasm"/>
    <property type="evidence" value="ECO:0007669"/>
    <property type="project" value="UniProtKB-SubCell"/>
</dbReference>
<protein>
    <recommendedName>
        <fullName evidence="4">Tubulin/FtsZ GTPase domain-containing protein</fullName>
    </recommendedName>
</protein>
<dbReference type="PANTHER" id="PTHR36527">
    <property type="entry name" value="OS01G0282866 PROTEIN"/>
    <property type="match status" value="1"/>
</dbReference>
<reference evidence="5" key="2">
    <citation type="submission" date="2025-08" db="UniProtKB">
        <authorList>
            <consortium name="Ensembl"/>
        </authorList>
    </citation>
    <scope>IDENTIFICATION</scope>
</reference>
<dbReference type="AlphaFoldDB" id="A0A673UXJ2"/>
<sequence length="199" mass="22051">MREIVHIQIGQCGNQIGAKFWEVIGEEHGIGAAGSYLGDSALQLERISVYYNEAHGRTLCRWRGSPALARAQSKVYARQRGPESDRPQACPGRGPQRKSLRGRGRVLTLAGLAPGFLFSLQRKTGVPSIRDRIPAVGKMAEQNRGTVGRVFLRCLMDLCACWHQGSYFECLPARDTPFPLPGIARFCFDKTLTFRKTGC</sequence>
<dbReference type="InterPro" id="IPR036525">
    <property type="entry name" value="Tubulin/FtsZ_GTPase_sf"/>
</dbReference>
<dbReference type="InterPro" id="IPR003008">
    <property type="entry name" value="Tubulin_FtsZ_GTPase"/>
</dbReference>
<reference evidence="5 6" key="1">
    <citation type="submission" date="2019-05" db="EMBL/GenBank/DDBJ databases">
        <title>A Chromosome-scale Meerkat (S. suricatta) Genome Assembly.</title>
        <authorList>
            <person name="Dudchenko O."/>
            <person name="Lieberman Aiden E."/>
            <person name="Tung J."/>
            <person name="Barreiro L.B."/>
            <person name="Clutton-Brock T.H."/>
        </authorList>
    </citation>
    <scope>NUCLEOTIDE SEQUENCE [LARGE SCALE GENOMIC DNA]</scope>
</reference>
<feature type="region of interest" description="Disordered" evidence="3">
    <location>
        <begin position="76"/>
        <end position="99"/>
    </location>
</feature>
<keyword evidence="2" id="KW-0963">Cytoplasm</keyword>
<dbReference type="Gene3D" id="3.40.50.1440">
    <property type="entry name" value="Tubulin/FtsZ, GTPase domain"/>
    <property type="match status" value="1"/>
</dbReference>
<proteinExistence type="predicted"/>
<evidence type="ECO:0000256" key="2">
    <source>
        <dbReference type="ARBA" id="ARBA00022490"/>
    </source>
</evidence>
<keyword evidence="6" id="KW-1185">Reference proteome</keyword>
<dbReference type="GO" id="GO:0005525">
    <property type="term" value="F:GTP binding"/>
    <property type="evidence" value="ECO:0007669"/>
    <property type="project" value="InterPro"/>
</dbReference>
<evidence type="ECO:0000256" key="1">
    <source>
        <dbReference type="ARBA" id="ARBA00004496"/>
    </source>
</evidence>
<accession>A0A673UXJ2</accession>
<name>A0A673UXJ2_SURSU</name>
<evidence type="ECO:0000259" key="4">
    <source>
        <dbReference type="Pfam" id="PF00091"/>
    </source>
</evidence>
<organism evidence="5 6">
    <name type="scientific">Suricata suricatta</name>
    <name type="common">Meerkat</name>
    <dbReference type="NCBI Taxonomy" id="37032"/>
    <lineage>
        <taxon>Eukaryota</taxon>
        <taxon>Metazoa</taxon>
        <taxon>Chordata</taxon>
        <taxon>Craniata</taxon>
        <taxon>Vertebrata</taxon>
        <taxon>Euteleostomi</taxon>
        <taxon>Mammalia</taxon>
        <taxon>Eutheria</taxon>
        <taxon>Laurasiatheria</taxon>
        <taxon>Carnivora</taxon>
        <taxon>Feliformia</taxon>
        <taxon>Herpestidae</taxon>
        <taxon>Suricata</taxon>
    </lineage>
</organism>
<evidence type="ECO:0000313" key="6">
    <source>
        <dbReference type="Proteomes" id="UP000472268"/>
    </source>
</evidence>
<dbReference type="InterPro" id="IPR013838">
    <property type="entry name" value="Beta-tubulin_BS"/>
</dbReference>
<dbReference type="SUPFAM" id="SSF52490">
    <property type="entry name" value="Tubulin nucleotide-binding domain-like"/>
    <property type="match status" value="1"/>
</dbReference>